<dbReference type="EMBL" id="GL996524">
    <property type="protein sequence ID" value="EGV63263.1"/>
    <property type="molecule type" value="Genomic_DNA"/>
</dbReference>
<dbReference type="GeneID" id="18249844"/>
<organism evidence="4">
    <name type="scientific">Candida tenuis (strain ATCC 10573 / BCRC 21748 / CBS 615 / JCM 9827 / NBRC 10315 / NRRL Y-1498 / VKM Y-70)</name>
    <name type="common">Yeast</name>
    <name type="synonym">Yamadazyma tenuis</name>
    <dbReference type="NCBI Taxonomy" id="590646"/>
    <lineage>
        <taxon>Eukaryota</taxon>
        <taxon>Fungi</taxon>
        <taxon>Dikarya</taxon>
        <taxon>Ascomycota</taxon>
        <taxon>Saccharomycotina</taxon>
        <taxon>Pichiomycetes</taxon>
        <taxon>Debaryomycetaceae</taxon>
        <taxon>Yamadazyma</taxon>
    </lineage>
</organism>
<evidence type="ECO:0000256" key="1">
    <source>
        <dbReference type="ARBA" id="ARBA00023242"/>
    </source>
</evidence>
<evidence type="ECO:0000313" key="4">
    <source>
        <dbReference type="Proteomes" id="UP000000707"/>
    </source>
</evidence>
<proteinExistence type="predicted"/>
<dbReference type="SMART" id="SM00906">
    <property type="entry name" value="Fungal_trans"/>
    <property type="match status" value="1"/>
</dbReference>
<dbReference type="HOGENOM" id="CLU_032419_0_0_1"/>
<dbReference type="AlphaFoldDB" id="G3B5M4"/>
<name>G3B5M4_CANTC</name>
<dbReference type="GO" id="GO:0003700">
    <property type="term" value="F:DNA-binding transcription factor activity"/>
    <property type="evidence" value="ECO:0007669"/>
    <property type="project" value="InterPro"/>
</dbReference>
<evidence type="ECO:0000313" key="3">
    <source>
        <dbReference type="EMBL" id="EGV63263.1"/>
    </source>
</evidence>
<dbReference type="GO" id="GO:0006351">
    <property type="term" value="P:DNA-templated transcription"/>
    <property type="evidence" value="ECO:0007669"/>
    <property type="project" value="InterPro"/>
</dbReference>
<reference evidence="3 4" key="1">
    <citation type="journal article" date="2011" name="Proc. Natl. Acad. Sci. U.S.A.">
        <title>Comparative genomics of xylose-fermenting fungi for enhanced biofuel production.</title>
        <authorList>
            <person name="Wohlbach D.J."/>
            <person name="Kuo A."/>
            <person name="Sato T.K."/>
            <person name="Potts K.M."/>
            <person name="Salamov A.A."/>
            <person name="LaButti K.M."/>
            <person name="Sun H."/>
            <person name="Clum A."/>
            <person name="Pangilinan J.L."/>
            <person name="Lindquist E.A."/>
            <person name="Lucas S."/>
            <person name="Lapidus A."/>
            <person name="Jin M."/>
            <person name="Gunawan C."/>
            <person name="Balan V."/>
            <person name="Dale B.E."/>
            <person name="Jeffries T.W."/>
            <person name="Zinkel R."/>
            <person name="Barry K.W."/>
            <person name="Grigoriev I.V."/>
            <person name="Gasch A.P."/>
        </authorList>
    </citation>
    <scope>NUCLEOTIDE SEQUENCE [LARGE SCALE GENOMIC DNA]</scope>
    <source>
        <strain evidence="4">ATCC 10573 / BCRC 21748 / CBS 615 / JCM 9827 / NBRC 10315 / NRRL Y-1498 / VKM Y-70</strain>
    </source>
</reference>
<dbReference type="PANTHER" id="PTHR46910:SF39">
    <property type="entry name" value="ZN(II)2CYS6 TRANSCRIPTION FACTOR (EUROFUNG)"/>
    <property type="match status" value="1"/>
</dbReference>
<dbReference type="CDD" id="cd12148">
    <property type="entry name" value="fungal_TF_MHR"/>
    <property type="match status" value="1"/>
</dbReference>
<dbReference type="RefSeq" id="XP_006687056.1">
    <property type="nucleotide sequence ID" value="XM_006686993.1"/>
</dbReference>
<dbReference type="Pfam" id="PF04082">
    <property type="entry name" value="Fungal_trans"/>
    <property type="match status" value="1"/>
</dbReference>
<dbReference type="OrthoDB" id="3266505at2759"/>
<dbReference type="KEGG" id="cten:18249844"/>
<feature type="domain" description="Xylanolytic transcriptional activator regulatory" evidence="2">
    <location>
        <begin position="258"/>
        <end position="331"/>
    </location>
</feature>
<keyword evidence="4" id="KW-1185">Reference proteome</keyword>
<protein>
    <recommendedName>
        <fullName evidence="2">Xylanolytic transcriptional activator regulatory domain-containing protein</fullName>
    </recommendedName>
</protein>
<accession>G3B5M4</accession>
<evidence type="ECO:0000259" key="2">
    <source>
        <dbReference type="SMART" id="SM00906"/>
    </source>
</evidence>
<gene>
    <name evidence="3" type="ORF">CANTEDRAFT_135090</name>
</gene>
<dbReference type="InterPro" id="IPR050987">
    <property type="entry name" value="AtrR-like"/>
</dbReference>
<dbReference type="eggNOG" id="ENOG502RZ2S">
    <property type="taxonomic scope" value="Eukaryota"/>
</dbReference>
<dbReference type="Proteomes" id="UP000000707">
    <property type="component" value="Unassembled WGS sequence"/>
</dbReference>
<dbReference type="GO" id="GO:0008270">
    <property type="term" value="F:zinc ion binding"/>
    <property type="evidence" value="ECO:0007669"/>
    <property type="project" value="InterPro"/>
</dbReference>
<dbReference type="InterPro" id="IPR007219">
    <property type="entry name" value="XnlR_reg_dom"/>
</dbReference>
<dbReference type="GO" id="GO:0003677">
    <property type="term" value="F:DNA binding"/>
    <property type="evidence" value="ECO:0007669"/>
    <property type="project" value="InterPro"/>
</dbReference>
<dbReference type="PANTHER" id="PTHR46910">
    <property type="entry name" value="TRANSCRIPTION FACTOR PDR1"/>
    <property type="match status" value="1"/>
</dbReference>
<dbReference type="STRING" id="590646.G3B5M4"/>
<sequence length="631" mass="71882">MFEMPFPKNEMHQSCIAADKECRYPVRERKLVFLDSQFQKIISRVKYLENELRVAKSLSGKGLKTPSDDEISGEVEEYIEPFETDTPDVEYFGTATCQVFDSSLNSFLFKFTQQTPDEPLAQPSSRFYLEDPSFSKPFSGLMMLPDKEYAVFLVQKVLDFLGHEYFLIDADEFFAKLNDAYESLSNPSSGWLCYLLATLAVGEQYLNESSDEKPPGMRFFAPAMDLFKNFYENPSLELVQTLLLLAFYQQGLNRSYGAFTFYGMATRTSLMMGLHKARVHPNKSPVIEEKRKRVWWTCIIMDSIWSAKLGQPIHIMPKDIDVDLPDVGAVDLHDGFDNELLACNTKLVFILGKIMRGVYRNTPNRRINLKSIIECLEELDALQRTLPSRIRETLFKGKSRSVANLYLRLNQAVIITTRPLVLSIFKGIYEDNAITRRVVQKCTVAAKTSIDILSNLKNIGWVSTFGFWDAQYLFSSLLILIMSSLSGHQFSQIETGRRINDYMKDAGNFTAIENDYRLKELDQLLDKIDQKRSVKSTLSEDFEADKTPIGALISEISENFKDNTGITKDQPHSAKDSYDHLSSSALETISLTEDGPGPQTNLFKEELSPKAWNSLVSNLQFWDSSAFGDYP</sequence>
<keyword evidence="1" id="KW-0539">Nucleus</keyword>